<feature type="domain" description="Peptidoglycan O-acetylesterase N-terminal" evidence="3">
    <location>
        <begin position="72"/>
        <end position="185"/>
    </location>
</feature>
<feature type="signal peptide" evidence="1">
    <location>
        <begin position="1"/>
        <end position="19"/>
    </location>
</feature>
<dbReference type="Pfam" id="PF13472">
    <property type="entry name" value="Lipase_GDSL_2"/>
    <property type="match status" value="1"/>
</dbReference>
<name>A0A1G6GL44_9GAMM</name>
<dbReference type="GO" id="GO:0016788">
    <property type="term" value="F:hydrolase activity, acting on ester bonds"/>
    <property type="evidence" value="ECO:0007669"/>
    <property type="project" value="UniProtKB-ARBA"/>
</dbReference>
<dbReference type="OrthoDB" id="7985403at2"/>
<dbReference type="AlphaFoldDB" id="A0A1G6GL44"/>
<keyword evidence="5" id="KW-1185">Reference proteome</keyword>
<dbReference type="PANTHER" id="PTHR30383">
    <property type="entry name" value="THIOESTERASE 1/PROTEASE 1/LYSOPHOSPHOLIPASE L1"/>
    <property type="match status" value="1"/>
</dbReference>
<dbReference type="SUPFAM" id="SSF52266">
    <property type="entry name" value="SGNH hydrolase"/>
    <property type="match status" value="1"/>
</dbReference>
<organism evidence="4 5">
    <name type="scientific">Acinetobacter boissieri</name>
    <dbReference type="NCBI Taxonomy" id="1219383"/>
    <lineage>
        <taxon>Bacteria</taxon>
        <taxon>Pseudomonadati</taxon>
        <taxon>Pseudomonadota</taxon>
        <taxon>Gammaproteobacteria</taxon>
        <taxon>Moraxellales</taxon>
        <taxon>Moraxellaceae</taxon>
        <taxon>Acinetobacter</taxon>
    </lineage>
</organism>
<feature type="domain" description="SGNH hydrolase-type esterase" evidence="2">
    <location>
        <begin position="192"/>
        <end position="359"/>
    </location>
</feature>
<evidence type="ECO:0000313" key="4">
    <source>
        <dbReference type="EMBL" id="SDB82752.1"/>
    </source>
</evidence>
<dbReference type="RefSeq" id="WP_092746620.1">
    <property type="nucleotide sequence ID" value="NZ_FMYL01000001.1"/>
</dbReference>
<dbReference type="Proteomes" id="UP000242501">
    <property type="component" value="Unassembled WGS sequence"/>
</dbReference>
<dbReference type="CDD" id="cd01825">
    <property type="entry name" value="SGNH_hydrolase_peri1"/>
    <property type="match status" value="1"/>
</dbReference>
<dbReference type="STRING" id="1219383.SAMN05421733_101369"/>
<evidence type="ECO:0000256" key="1">
    <source>
        <dbReference type="SAM" id="SignalP"/>
    </source>
</evidence>
<dbReference type="InterPro" id="IPR055041">
    <property type="entry name" value="Ape1_N"/>
</dbReference>
<gene>
    <name evidence="4" type="ORF">SAMN05421733_101369</name>
</gene>
<dbReference type="InterPro" id="IPR051532">
    <property type="entry name" value="Ester_Hydrolysis_Enzymes"/>
</dbReference>
<sequence>MKAFLNMALALTVTSTAYADALNNFAEPNVAKLQHALQAKTANIIQLGDSHTAADVMTGSLRERLQQQLADGGMGWGMPMYFSGQRLALYGYENTGWQAVSSRTEHGANYSLGGLLAVAKANGVTLTIKAKRPEPEQRLMVSIRQSETDSPLTVTDAMGKTFTLEAPVKNNTWQFAYFNATLPFTVTARNTTDTAIAGWWAKNANGQGIVVSALGINGSELSQWDRWNTLAWQHELKEIAPDLIILAYGTNEAYNDRLDVAQAKNVLVERIQKIRQASPNTAIIIISAPESLKSTAGTCGVRPINLTAVQEMQKQVAMTEHTLFWDWQQAMGGHCSMKKWIAQGLGRGDGVHFTSTGYQQLGQALAQDILNLASISTINTTAATAVKTTPSTAGKMSISWSSEQ</sequence>
<keyword evidence="1" id="KW-0732">Signal</keyword>
<accession>A0A1G6GL44</accession>
<proteinExistence type="predicted"/>
<dbReference type="InterPro" id="IPR036514">
    <property type="entry name" value="SGNH_hydro_sf"/>
</dbReference>
<dbReference type="InterPro" id="IPR013830">
    <property type="entry name" value="SGNH_hydro"/>
</dbReference>
<dbReference type="Pfam" id="PF22753">
    <property type="entry name" value="Ape1_N"/>
    <property type="match status" value="1"/>
</dbReference>
<feature type="chain" id="PRO_5017281459" evidence="1">
    <location>
        <begin position="20"/>
        <end position="404"/>
    </location>
</feature>
<dbReference type="PANTHER" id="PTHR30383:SF29">
    <property type="entry name" value="SGNH HYDROLASE-TYPE ESTERASE DOMAIN-CONTAINING PROTEIN"/>
    <property type="match status" value="1"/>
</dbReference>
<evidence type="ECO:0000313" key="5">
    <source>
        <dbReference type="Proteomes" id="UP000242501"/>
    </source>
</evidence>
<protein>
    <submittedName>
        <fullName evidence="4">Lysophospholipase L1</fullName>
    </submittedName>
</protein>
<dbReference type="Gene3D" id="3.40.50.1110">
    <property type="entry name" value="SGNH hydrolase"/>
    <property type="match status" value="1"/>
</dbReference>
<dbReference type="EMBL" id="FMYL01000001">
    <property type="protein sequence ID" value="SDB82752.1"/>
    <property type="molecule type" value="Genomic_DNA"/>
</dbReference>
<evidence type="ECO:0000259" key="2">
    <source>
        <dbReference type="Pfam" id="PF13472"/>
    </source>
</evidence>
<evidence type="ECO:0000259" key="3">
    <source>
        <dbReference type="Pfam" id="PF22753"/>
    </source>
</evidence>
<reference evidence="5" key="1">
    <citation type="submission" date="2016-09" db="EMBL/GenBank/DDBJ databases">
        <authorList>
            <person name="Varghese N."/>
            <person name="Submissions S."/>
        </authorList>
    </citation>
    <scope>NUCLEOTIDE SEQUENCE [LARGE SCALE GENOMIC DNA]</scope>
    <source>
        <strain evidence="5">ANC 4422</strain>
    </source>
</reference>
<dbReference type="Gene3D" id="2.60.120.1360">
    <property type="match status" value="1"/>
</dbReference>